<dbReference type="PANTHER" id="PTHR30273">
    <property type="entry name" value="PERIPLASMIC SIGNAL SENSOR AND SIGMA FACTOR ACTIVATOR FECR-RELATED"/>
    <property type="match status" value="1"/>
</dbReference>
<accession>A0ABP6XFD2</accession>
<evidence type="ECO:0000313" key="4">
    <source>
        <dbReference type="EMBL" id="GAA3566322.1"/>
    </source>
</evidence>
<comment type="caution">
    <text evidence="4">The sequence shown here is derived from an EMBL/GenBank/DDBJ whole genome shotgun (WGS) entry which is preliminary data.</text>
</comment>
<dbReference type="Proteomes" id="UP001500954">
    <property type="component" value="Unassembled WGS sequence"/>
</dbReference>
<evidence type="ECO:0000259" key="3">
    <source>
        <dbReference type="Pfam" id="PF16344"/>
    </source>
</evidence>
<feature type="transmembrane region" description="Helical" evidence="1">
    <location>
        <begin position="78"/>
        <end position="100"/>
    </location>
</feature>
<feature type="domain" description="Protein FecR C-terminal" evidence="3">
    <location>
        <begin position="239"/>
        <end position="304"/>
    </location>
</feature>
<dbReference type="PIRSF" id="PIRSF018266">
    <property type="entry name" value="FecR"/>
    <property type="match status" value="1"/>
</dbReference>
<evidence type="ECO:0000256" key="1">
    <source>
        <dbReference type="SAM" id="Phobius"/>
    </source>
</evidence>
<reference evidence="5" key="1">
    <citation type="journal article" date="2019" name="Int. J. Syst. Evol. Microbiol.">
        <title>The Global Catalogue of Microorganisms (GCM) 10K type strain sequencing project: providing services to taxonomists for standard genome sequencing and annotation.</title>
        <authorList>
            <consortium name="The Broad Institute Genomics Platform"/>
            <consortium name="The Broad Institute Genome Sequencing Center for Infectious Disease"/>
            <person name="Wu L."/>
            <person name="Ma J."/>
        </authorList>
    </citation>
    <scope>NUCLEOTIDE SEQUENCE [LARGE SCALE GENOMIC DNA]</scope>
    <source>
        <strain evidence="5">JCM 17111</strain>
    </source>
</reference>
<keyword evidence="1" id="KW-0812">Transmembrane</keyword>
<dbReference type="InterPro" id="IPR032508">
    <property type="entry name" value="FecR_C"/>
</dbReference>
<dbReference type="Pfam" id="PF04773">
    <property type="entry name" value="FecR"/>
    <property type="match status" value="1"/>
</dbReference>
<feature type="domain" description="FecR protein" evidence="2">
    <location>
        <begin position="106"/>
        <end position="196"/>
    </location>
</feature>
<dbReference type="EMBL" id="BAABCY010000036">
    <property type="protein sequence ID" value="GAA3566322.1"/>
    <property type="molecule type" value="Genomic_DNA"/>
</dbReference>
<proteinExistence type="predicted"/>
<organism evidence="4 5">
    <name type="scientific">Snuella lapsa</name>
    <dbReference type="NCBI Taxonomy" id="870481"/>
    <lineage>
        <taxon>Bacteria</taxon>
        <taxon>Pseudomonadati</taxon>
        <taxon>Bacteroidota</taxon>
        <taxon>Flavobacteriia</taxon>
        <taxon>Flavobacteriales</taxon>
        <taxon>Flavobacteriaceae</taxon>
        <taxon>Snuella</taxon>
    </lineage>
</organism>
<name>A0ABP6XFD2_9FLAO</name>
<dbReference type="PANTHER" id="PTHR30273:SF2">
    <property type="entry name" value="PROTEIN FECR"/>
    <property type="match status" value="1"/>
</dbReference>
<dbReference type="InterPro" id="IPR006860">
    <property type="entry name" value="FecR"/>
</dbReference>
<sequence>MKAFNKDDSFLARWISGELSTEELEAFKRTKEYSLFNKIYQASTKLKAPEFDAQSNFIKLSKRNIIKTRTLVSRKRKIILNSIYAAAATIILAFGIFYFLNTGTQFRTGFSEQLAIVLPDDSRVQLNANSQLDFKKRNWDDNRLLNLKGEAFFDVEKGASFKVLTKEGIVEVLGTEFNVIARNGYFEVQCKEGKVKVTCALLQKETVLLPGKALRLVGDVLETWNFNVTDPSWTIGESTFNNAPISQVLIALENQYNITCDIANINLNKRFTGGFPHNNLKLALKMVTTPMEYSYTFNESKGIIVLNSNNKD</sequence>
<dbReference type="Gene3D" id="2.60.120.1440">
    <property type="match status" value="1"/>
</dbReference>
<keyword evidence="1" id="KW-1133">Transmembrane helix</keyword>
<keyword evidence="5" id="KW-1185">Reference proteome</keyword>
<gene>
    <name evidence="4" type="ORF">GCM10022395_15860</name>
</gene>
<evidence type="ECO:0000313" key="5">
    <source>
        <dbReference type="Proteomes" id="UP001500954"/>
    </source>
</evidence>
<keyword evidence="1" id="KW-0472">Membrane</keyword>
<dbReference type="RefSeq" id="WP_345005381.1">
    <property type="nucleotide sequence ID" value="NZ_BAABCY010000036.1"/>
</dbReference>
<evidence type="ECO:0008006" key="6">
    <source>
        <dbReference type="Google" id="ProtNLM"/>
    </source>
</evidence>
<dbReference type="Pfam" id="PF16344">
    <property type="entry name" value="FecR_C"/>
    <property type="match status" value="1"/>
</dbReference>
<dbReference type="Gene3D" id="3.55.50.30">
    <property type="match status" value="1"/>
</dbReference>
<evidence type="ECO:0000259" key="2">
    <source>
        <dbReference type="Pfam" id="PF04773"/>
    </source>
</evidence>
<protein>
    <recommendedName>
        <fullName evidence="6">FecR family protein</fullName>
    </recommendedName>
</protein>
<dbReference type="InterPro" id="IPR012373">
    <property type="entry name" value="Ferrdict_sens_TM"/>
</dbReference>